<evidence type="ECO:0000256" key="3">
    <source>
        <dbReference type="ARBA" id="ARBA00022649"/>
    </source>
</evidence>
<feature type="compositionally biased region" description="Basic and acidic residues" evidence="5">
    <location>
        <begin position="73"/>
        <end position="86"/>
    </location>
</feature>
<comment type="similarity">
    <text evidence="1">Belongs to the ParD antitoxin family.</text>
</comment>
<evidence type="ECO:0000256" key="5">
    <source>
        <dbReference type="SAM" id="MobiDB-lite"/>
    </source>
</evidence>
<keyword evidence="7" id="KW-1185">Reference proteome</keyword>
<dbReference type="KEGG" id="mpad:KEF85_02340"/>
<evidence type="ECO:0000313" key="7">
    <source>
        <dbReference type="Proteomes" id="UP000676649"/>
    </source>
</evidence>
<dbReference type="InterPro" id="IPR022789">
    <property type="entry name" value="ParD"/>
</dbReference>
<accession>A0A975MQ01</accession>
<dbReference type="PANTHER" id="PTHR36582">
    <property type="entry name" value="ANTITOXIN PARD"/>
    <property type="match status" value="1"/>
</dbReference>
<evidence type="ECO:0000256" key="1">
    <source>
        <dbReference type="ARBA" id="ARBA00008580"/>
    </source>
</evidence>
<reference evidence="6" key="1">
    <citation type="submission" date="2021-04" db="EMBL/GenBank/DDBJ databases">
        <title>Draft genome sequence data of methanotrophic Methylovulum sp. strain S1L and Methylomonas sp. strain S2AM isolated from boreal lake water columns.</title>
        <authorList>
            <person name="Rissanen A.J."/>
            <person name="Mangayil R."/>
            <person name="Svenning M.M."/>
            <person name="Khanongnuch R."/>
        </authorList>
    </citation>
    <scope>NUCLEOTIDE SEQUENCE</scope>
    <source>
        <strain evidence="6">S2AM</strain>
    </source>
</reference>
<dbReference type="NCBIfam" id="TIGR02606">
    <property type="entry name" value="antidote_CC2985"/>
    <property type="match status" value="1"/>
</dbReference>
<dbReference type="EMBL" id="CP073754">
    <property type="protein sequence ID" value="QWF71349.1"/>
    <property type="molecule type" value="Genomic_DNA"/>
</dbReference>
<dbReference type="Pfam" id="PF03693">
    <property type="entry name" value="ParD_antitoxin"/>
    <property type="match status" value="1"/>
</dbReference>
<dbReference type="SUPFAM" id="SSF47598">
    <property type="entry name" value="Ribbon-helix-helix"/>
    <property type="match status" value="1"/>
</dbReference>
<feature type="compositionally biased region" description="Acidic residues" evidence="5">
    <location>
        <begin position="62"/>
        <end position="72"/>
    </location>
</feature>
<comment type="function">
    <text evidence="4">Antitoxin component of a type II toxin-antitoxin (TA) system. Neutralizes the effect of toxin ParE.</text>
</comment>
<sequence>MAQTRTQTVSLGEYWNNLIDSLLKSGRYASVSEIMRDSLRLLEEREANSKLQSLRMALIEGEESGDSGELEMETIRQEAKKEAGLA</sequence>
<dbReference type="RefSeq" id="WP_215583138.1">
    <property type="nucleotide sequence ID" value="NZ_CP073754.1"/>
</dbReference>
<organism evidence="6 7">
    <name type="scientific">Methylomonas paludis</name>
    <dbReference type="NCBI Taxonomy" id="1173101"/>
    <lineage>
        <taxon>Bacteria</taxon>
        <taxon>Pseudomonadati</taxon>
        <taxon>Pseudomonadota</taxon>
        <taxon>Gammaproteobacteria</taxon>
        <taxon>Methylococcales</taxon>
        <taxon>Methylococcaceae</taxon>
        <taxon>Methylomonas</taxon>
    </lineage>
</organism>
<keyword evidence="3" id="KW-1277">Toxin-antitoxin system</keyword>
<proteinExistence type="inferred from homology"/>
<feature type="region of interest" description="Disordered" evidence="5">
    <location>
        <begin position="62"/>
        <end position="86"/>
    </location>
</feature>
<evidence type="ECO:0000313" key="6">
    <source>
        <dbReference type="EMBL" id="QWF71349.1"/>
    </source>
</evidence>
<dbReference type="GO" id="GO:0006355">
    <property type="term" value="P:regulation of DNA-templated transcription"/>
    <property type="evidence" value="ECO:0007669"/>
    <property type="project" value="InterPro"/>
</dbReference>
<evidence type="ECO:0000256" key="4">
    <source>
        <dbReference type="ARBA" id="ARBA00037106"/>
    </source>
</evidence>
<dbReference type="InterPro" id="IPR038296">
    <property type="entry name" value="ParD_sf"/>
</dbReference>
<dbReference type="AlphaFoldDB" id="A0A975MQ01"/>
<dbReference type="InterPro" id="IPR010985">
    <property type="entry name" value="Ribbon_hlx_hlx"/>
</dbReference>
<name>A0A975MQ01_9GAMM</name>
<dbReference type="PANTHER" id="PTHR36582:SF2">
    <property type="entry name" value="ANTITOXIN PARD"/>
    <property type="match status" value="1"/>
</dbReference>
<dbReference type="Proteomes" id="UP000676649">
    <property type="component" value="Chromosome"/>
</dbReference>
<protein>
    <recommendedName>
        <fullName evidence="2">Antitoxin ParD</fullName>
    </recommendedName>
</protein>
<evidence type="ECO:0000256" key="2">
    <source>
        <dbReference type="ARBA" id="ARBA00017940"/>
    </source>
</evidence>
<gene>
    <name evidence="6" type="ORF">KEF85_02340</name>
</gene>
<dbReference type="Gene3D" id="6.10.10.120">
    <property type="entry name" value="Antitoxin ParD1-like"/>
    <property type="match status" value="1"/>
</dbReference>